<proteinExistence type="predicted"/>
<dbReference type="EMBL" id="JAUDDZ010000001">
    <property type="protein sequence ID" value="MDM8273936.1"/>
    <property type="molecule type" value="Genomic_DNA"/>
</dbReference>
<name>A0ABT7V613_9ACTN</name>
<dbReference type="PANTHER" id="PTHR40056:SF1">
    <property type="entry name" value="DUF1836 DOMAIN-CONTAINING PROTEIN"/>
    <property type="match status" value="1"/>
</dbReference>
<dbReference type="InterPro" id="IPR014975">
    <property type="entry name" value="DUF1836"/>
</dbReference>
<accession>A0ABT7V613</accession>
<dbReference type="Pfam" id="PF08876">
    <property type="entry name" value="DUF1836"/>
    <property type="match status" value="1"/>
</dbReference>
<reference evidence="1 2" key="2">
    <citation type="submission" date="2023-06" db="EMBL/GenBank/DDBJ databases">
        <authorList>
            <person name="Zeman M."/>
            <person name="Kubasova T."/>
            <person name="Jahodarova E."/>
            <person name="Nykrynova M."/>
            <person name="Rychlik I."/>
        </authorList>
    </citation>
    <scope>NUCLEOTIDE SEQUENCE [LARGE SCALE GENOMIC DNA]</scope>
    <source>
        <strain evidence="1 2">154_Feed</strain>
    </source>
</reference>
<keyword evidence="2" id="KW-1185">Reference proteome</keyword>
<evidence type="ECO:0000313" key="2">
    <source>
        <dbReference type="Proteomes" id="UP001529421"/>
    </source>
</evidence>
<organism evidence="1 2">
    <name type="scientific">Enorma phocaeensis</name>
    <dbReference type="NCBI Taxonomy" id="1871019"/>
    <lineage>
        <taxon>Bacteria</taxon>
        <taxon>Bacillati</taxon>
        <taxon>Actinomycetota</taxon>
        <taxon>Coriobacteriia</taxon>
        <taxon>Coriobacteriales</taxon>
        <taxon>Coriobacteriaceae</taxon>
        <taxon>Enorma</taxon>
    </lineage>
</organism>
<sequence>MRPKPSVIPMANDSKRITREDVAPTVLPDDYLSSEIAHSFSVFHMPRYDELPSVELYRDQVIAFVEQVFRPLDACIEGDWLTPSMVNNYVKLGLVAPPKKRLYGREQVARLVVICLFKQVLSISDISRLFRIQKMTYLTEVAYNYVSTELDHALHAAFTLDEEAAPDSASMVTRESLLVRNAVTAFVSKLYLLGYLRFIGYEEEAEAASDKTR</sequence>
<dbReference type="PANTHER" id="PTHR40056">
    <property type="entry name" value="HYPOTHETICAL CYTOSOLIC PROTEIN"/>
    <property type="match status" value="1"/>
</dbReference>
<gene>
    <name evidence="1" type="ORF">QUW28_00240</name>
</gene>
<reference evidence="2" key="1">
    <citation type="submission" date="2023-06" db="EMBL/GenBank/DDBJ databases">
        <title>Identification and characterization of horizontal gene transfer across gut microbiota members of farm animals based on homology search.</title>
        <authorList>
            <person name="Zeman M."/>
            <person name="Kubasova T."/>
            <person name="Jahodarova E."/>
            <person name="Nykrynova M."/>
            <person name="Rychlik I."/>
        </authorList>
    </citation>
    <scope>NUCLEOTIDE SEQUENCE [LARGE SCALE GENOMIC DNA]</scope>
    <source>
        <strain evidence="2">154_Feed</strain>
    </source>
</reference>
<comment type="caution">
    <text evidence="1">The sequence shown here is derived from an EMBL/GenBank/DDBJ whole genome shotgun (WGS) entry which is preliminary data.</text>
</comment>
<protein>
    <submittedName>
        <fullName evidence="1">DUF1836 domain-containing protein</fullName>
    </submittedName>
</protein>
<evidence type="ECO:0000313" key="1">
    <source>
        <dbReference type="EMBL" id="MDM8273936.1"/>
    </source>
</evidence>
<dbReference type="Proteomes" id="UP001529421">
    <property type="component" value="Unassembled WGS sequence"/>
</dbReference>